<feature type="region of interest" description="Disordered" evidence="11">
    <location>
        <begin position="224"/>
        <end position="303"/>
    </location>
</feature>
<evidence type="ECO:0000256" key="2">
    <source>
        <dbReference type="ARBA" id="ARBA00004300"/>
    </source>
</evidence>
<feature type="compositionally biased region" description="Polar residues" evidence="11">
    <location>
        <begin position="224"/>
        <end position="239"/>
    </location>
</feature>
<evidence type="ECO:0000256" key="11">
    <source>
        <dbReference type="SAM" id="MobiDB-lite"/>
    </source>
</evidence>
<evidence type="ECO:0000313" key="15">
    <source>
        <dbReference type="EMBL" id="CAF3697704.1"/>
    </source>
</evidence>
<dbReference type="EMBL" id="CAJNOK010000591">
    <property type="protein sequence ID" value="CAF0763453.1"/>
    <property type="molecule type" value="Genomic_DNA"/>
</dbReference>
<dbReference type="Proteomes" id="UP000681722">
    <property type="component" value="Unassembled WGS sequence"/>
</dbReference>
<evidence type="ECO:0000313" key="16">
    <source>
        <dbReference type="Proteomes" id="UP000663829"/>
    </source>
</evidence>
<comment type="caution">
    <text evidence="13">The sequence shown here is derived from an EMBL/GenBank/DDBJ whole genome shotgun (WGS) entry which is preliminary data.</text>
</comment>
<evidence type="ECO:0000256" key="8">
    <source>
        <dbReference type="ARBA" id="ARBA00024919"/>
    </source>
</evidence>
<sequence length="575" mass="67286">MNVDYHNRKTSLRAKILKNEEQRILLEQKLRQMSTVDSRVKRFQIQQIQSYFNKVYAESERAEKRNMSLLQDLNSAEQHLEQLRLNAEKLVHLKQDYQYYLQQNYPNWKLSTTLTEPSQQKQQFYNPYDRLAQEIKQNKLTTDQNNNNQLHQQQRLNNEGNIRQENTLDDVHYRSNRFPSRSQSYDVDSTMLFKRYEDQLKVGFDLTLSPPTLLDLRSPPVVAATNQQSPTITKPPSFNDTHDQINHLGDLSPDMEGAKLSEKQYRSNTQHQQHQDNSFSDHVTQSRESADTLSNSNHHRKGSLRMELNRSGLEFSLDFMQNELQNTLDQKKYYRHDTPTIMQRKKILNGANERNRAILAEYGPAAVSMVVLDQMTSTIRRYTIQKCLFTDEILSLNIKDVNKDIVFQRLNQIDPSGATLWNVLIEHFIFLQRRHVMNIPTIAKTFARTLISKTSEALEKAESLLIHILEKFVRDRTSSSSSDEENDNFKKSQPQPQQQQQQQYGQQVKNKNIKSKSWLDKIADGDDDDYNSTESSSSKSKPMKKSFETSEAGKRWLSNEKNVQPQEDSDMEFYS</sequence>
<dbReference type="PANTHER" id="PTHR16299:SF2">
    <property type="entry name" value="CENTROSOMAL PROTEIN KIZUNA"/>
    <property type="match status" value="1"/>
</dbReference>
<organism evidence="13 16">
    <name type="scientific">Didymodactylos carnosus</name>
    <dbReference type="NCBI Taxonomy" id="1234261"/>
    <lineage>
        <taxon>Eukaryota</taxon>
        <taxon>Metazoa</taxon>
        <taxon>Spiralia</taxon>
        <taxon>Gnathifera</taxon>
        <taxon>Rotifera</taxon>
        <taxon>Eurotatoria</taxon>
        <taxon>Bdelloidea</taxon>
        <taxon>Philodinida</taxon>
        <taxon>Philodinidae</taxon>
        <taxon>Didymodactylos</taxon>
    </lineage>
</organism>
<evidence type="ECO:0000256" key="1">
    <source>
        <dbReference type="ARBA" id="ARBA00004120"/>
    </source>
</evidence>
<keyword evidence="16" id="KW-1185">Reference proteome</keyword>
<feature type="compositionally biased region" description="Basic and acidic residues" evidence="11">
    <location>
        <begin position="545"/>
        <end position="558"/>
    </location>
</feature>
<evidence type="ECO:0000256" key="9">
    <source>
        <dbReference type="ARBA" id="ARBA00031153"/>
    </source>
</evidence>
<dbReference type="AlphaFoldDB" id="A0A814ANA3"/>
<evidence type="ECO:0000256" key="4">
    <source>
        <dbReference type="ARBA" id="ARBA00013872"/>
    </source>
</evidence>
<dbReference type="GO" id="GO:0005813">
    <property type="term" value="C:centrosome"/>
    <property type="evidence" value="ECO:0007669"/>
    <property type="project" value="UniProtKB-SubCell"/>
</dbReference>
<comment type="similarity">
    <text evidence="3">Belongs to the kizuna family.</text>
</comment>
<feature type="compositionally biased region" description="Low complexity" evidence="11">
    <location>
        <begin position="493"/>
        <end position="507"/>
    </location>
</feature>
<evidence type="ECO:0000313" key="12">
    <source>
        <dbReference type="EMBL" id="CAF0763453.1"/>
    </source>
</evidence>
<comment type="function">
    <text evidence="8">Centrosomal protein required for establishing a robust mitotic centrosome architecture that can endure the forces that converge on the centrosomes during spindle formation. Required for stabilizing the expanded pericentriolar material around the centriole.</text>
</comment>
<reference evidence="13" key="1">
    <citation type="submission" date="2021-02" db="EMBL/GenBank/DDBJ databases">
        <authorList>
            <person name="Nowell W R."/>
        </authorList>
    </citation>
    <scope>NUCLEOTIDE SEQUENCE</scope>
</reference>
<evidence type="ECO:0000256" key="10">
    <source>
        <dbReference type="SAM" id="Coils"/>
    </source>
</evidence>
<dbReference type="EMBL" id="CAJOBA010000591">
    <property type="protein sequence ID" value="CAF3543434.1"/>
    <property type="molecule type" value="Genomic_DNA"/>
</dbReference>
<keyword evidence="6" id="KW-0206">Cytoskeleton</keyword>
<evidence type="ECO:0000256" key="3">
    <source>
        <dbReference type="ARBA" id="ARBA00010767"/>
    </source>
</evidence>
<feature type="region of interest" description="Disordered" evidence="11">
    <location>
        <begin position="477"/>
        <end position="575"/>
    </location>
</feature>
<evidence type="ECO:0000256" key="5">
    <source>
        <dbReference type="ARBA" id="ARBA00022490"/>
    </source>
</evidence>
<dbReference type="OrthoDB" id="8015657at2759"/>
<dbReference type="Proteomes" id="UP000663829">
    <property type="component" value="Unassembled WGS sequence"/>
</dbReference>
<keyword evidence="10" id="KW-0175">Coiled coil</keyword>
<dbReference type="EMBL" id="CAJNOQ010001769">
    <property type="protein sequence ID" value="CAF0917821.1"/>
    <property type="molecule type" value="Genomic_DNA"/>
</dbReference>
<keyword evidence="5" id="KW-0963">Cytoplasm</keyword>
<gene>
    <name evidence="13" type="ORF">GPM918_LOCUS9489</name>
    <name evidence="12" type="ORF">OVA965_LOCUS2682</name>
    <name evidence="15" type="ORF">SRO942_LOCUS9490</name>
    <name evidence="14" type="ORF">TMI583_LOCUS2681</name>
</gene>
<dbReference type="EMBL" id="CAJOBC010001769">
    <property type="protein sequence ID" value="CAF3697704.1"/>
    <property type="molecule type" value="Genomic_DNA"/>
</dbReference>
<feature type="compositionally biased region" description="Polar residues" evidence="11">
    <location>
        <begin position="266"/>
        <end position="283"/>
    </location>
</feature>
<evidence type="ECO:0000313" key="14">
    <source>
        <dbReference type="EMBL" id="CAF3543434.1"/>
    </source>
</evidence>
<evidence type="ECO:0000313" key="13">
    <source>
        <dbReference type="EMBL" id="CAF0917821.1"/>
    </source>
</evidence>
<comment type="subcellular location">
    <subcellularLocation>
        <location evidence="1">Cytoplasm</location>
        <location evidence="1">Cytoskeleton</location>
        <location evidence="1">Cilium basal body</location>
    </subcellularLocation>
    <subcellularLocation>
        <location evidence="2">Cytoplasm</location>
        <location evidence="2">Cytoskeleton</location>
        <location evidence="2">Microtubule organizing center</location>
        <location evidence="2">Centrosome</location>
    </subcellularLocation>
</comment>
<accession>A0A814ANA3</accession>
<evidence type="ECO:0000256" key="7">
    <source>
        <dbReference type="ARBA" id="ARBA00023273"/>
    </source>
</evidence>
<dbReference type="Proteomes" id="UP000677228">
    <property type="component" value="Unassembled WGS sequence"/>
</dbReference>
<evidence type="ECO:0000256" key="6">
    <source>
        <dbReference type="ARBA" id="ARBA00023212"/>
    </source>
</evidence>
<name>A0A814ANA3_9BILA</name>
<feature type="compositionally biased region" description="Basic and acidic residues" evidence="11">
    <location>
        <begin position="256"/>
        <end position="265"/>
    </location>
</feature>
<dbReference type="PANTHER" id="PTHR16299">
    <property type="entry name" value="CENTROSOMAL PROTEIN KIZUNA"/>
    <property type="match status" value="1"/>
</dbReference>
<protein>
    <recommendedName>
        <fullName evidence="4">Centrosomal protein kizuna</fullName>
    </recommendedName>
    <alternativeName>
        <fullName evidence="9">Polo-like kinase 1 substrate 1</fullName>
    </alternativeName>
</protein>
<dbReference type="GO" id="GO:0007051">
    <property type="term" value="P:spindle organization"/>
    <property type="evidence" value="ECO:0007669"/>
    <property type="project" value="InterPro"/>
</dbReference>
<dbReference type="Proteomes" id="UP000682733">
    <property type="component" value="Unassembled WGS sequence"/>
</dbReference>
<feature type="coiled-coil region" evidence="10">
    <location>
        <begin position="59"/>
        <end position="93"/>
    </location>
</feature>
<dbReference type="InterPro" id="IPR026742">
    <property type="entry name" value="Centrosomal_kizuma"/>
</dbReference>
<keyword evidence="7" id="KW-0966">Cell projection</keyword>
<proteinExistence type="inferred from homology"/>